<accession>A0A174VNY3</accession>
<sequence>MGKAQLSSRISSKPRAANSRHTPTTYWRALSLAGLSQRVSPLSRQLPALVWMARDMSLRGTRLSRKQDTRATVYTSPPLRSWMAALRAGSAADASAWMARASPEI</sequence>
<evidence type="ECO:0000313" key="2">
    <source>
        <dbReference type="EMBL" id="CUQ35176.1"/>
    </source>
</evidence>
<reference evidence="2 3" key="1">
    <citation type="submission" date="2015-09" db="EMBL/GenBank/DDBJ databases">
        <authorList>
            <consortium name="Pathogen Informatics"/>
        </authorList>
    </citation>
    <scope>NUCLEOTIDE SEQUENCE [LARGE SCALE GENOMIC DNA]</scope>
    <source>
        <strain evidence="2 3">2789STDY5608854</strain>
    </source>
</reference>
<name>A0A174VNY3_FLAPL</name>
<evidence type="ECO:0000256" key="1">
    <source>
        <dbReference type="SAM" id="MobiDB-lite"/>
    </source>
</evidence>
<dbReference type="EMBL" id="CYZT01000948">
    <property type="protein sequence ID" value="CUQ35176.1"/>
    <property type="molecule type" value="Genomic_DNA"/>
</dbReference>
<protein>
    <submittedName>
        <fullName evidence="2">Uncharacterized protein</fullName>
    </submittedName>
</protein>
<dbReference type="AlphaFoldDB" id="A0A174VNY3"/>
<feature type="region of interest" description="Disordered" evidence="1">
    <location>
        <begin position="1"/>
        <end position="22"/>
    </location>
</feature>
<feature type="compositionally biased region" description="Polar residues" evidence="1">
    <location>
        <begin position="1"/>
        <end position="11"/>
    </location>
</feature>
<dbReference type="Proteomes" id="UP000095746">
    <property type="component" value="Unassembled WGS sequence"/>
</dbReference>
<gene>
    <name evidence="2" type="ORF">ERS852411_04283</name>
</gene>
<evidence type="ECO:0000313" key="3">
    <source>
        <dbReference type="Proteomes" id="UP000095746"/>
    </source>
</evidence>
<organism evidence="2 3">
    <name type="scientific">Flavonifractor plautii</name>
    <name type="common">Fusobacterium plautii</name>
    <dbReference type="NCBI Taxonomy" id="292800"/>
    <lineage>
        <taxon>Bacteria</taxon>
        <taxon>Bacillati</taxon>
        <taxon>Bacillota</taxon>
        <taxon>Clostridia</taxon>
        <taxon>Eubacteriales</taxon>
        <taxon>Oscillospiraceae</taxon>
        <taxon>Flavonifractor</taxon>
    </lineage>
</organism>
<proteinExistence type="predicted"/>